<accession>A0A0R3QBB3</accession>
<reference evidence="1 2" key="2">
    <citation type="submission" date="2018-11" db="EMBL/GenBank/DDBJ databases">
        <authorList>
            <consortium name="Pathogen Informatics"/>
        </authorList>
    </citation>
    <scope>NUCLEOTIDE SEQUENCE [LARGE SCALE GENOMIC DNA]</scope>
</reference>
<dbReference type="EMBL" id="UZAG01002560">
    <property type="protein sequence ID" value="VDO13692.1"/>
    <property type="molecule type" value="Genomic_DNA"/>
</dbReference>
<evidence type="ECO:0000313" key="2">
    <source>
        <dbReference type="Proteomes" id="UP000280834"/>
    </source>
</evidence>
<reference evidence="3" key="1">
    <citation type="submission" date="2017-02" db="UniProtKB">
        <authorList>
            <consortium name="WormBaseParasite"/>
        </authorList>
    </citation>
    <scope>IDENTIFICATION</scope>
</reference>
<evidence type="ECO:0000313" key="3">
    <source>
        <dbReference type="WBParaSite" id="BTMF_0000363801-mRNA-1"/>
    </source>
</evidence>
<dbReference type="Proteomes" id="UP000280834">
    <property type="component" value="Unassembled WGS sequence"/>
</dbReference>
<keyword evidence="2" id="KW-1185">Reference proteome</keyword>
<protein>
    <submittedName>
        <fullName evidence="1 3">Uncharacterized protein</fullName>
    </submittedName>
</protein>
<sequence>MSDKFVDIRYLSTIQSSLLGYQESIDLINHFSLIIYACN</sequence>
<gene>
    <name evidence="1" type="ORF">BTMF_LOCUS2943</name>
</gene>
<proteinExistence type="predicted"/>
<dbReference type="WBParaSite" id="BTMF_0000363801-mRNA-1">
    <property type="protein sequence ID" value="BTMF_0000363801-mRNA-1"/>
    <property type="gene ID" value="BTMF_0000363801"/>
</dbReference>
<organism evidence="3">
    <name type="scientific">Brugia timori</name>
    <dbReference type="NCBI Taxonomy" id="42155"/>
    <lineage>
        <taxon>Eukaryota</taxon>
        <taxon>Metazoa</taxon>
        <taxon>Ecdysozoa</taxon>
        <taxon>Nematoda</taxon>
        <taxon>Chromadorea</taxon>
        <taxon>Rhabditida</taxon>
        <taxon>Spirurina</taxon>
        <taxon>Spiruromorpha</taxon>
        <taxon>Filarioidea</taxon>
        <taxon>Onchocercidae</taxon>
        <taxon>Brugia</taxon>
    </lineage>
</organism>
<name>A0A0R3QBB3_9BILA</name>
<dbReference type="AlphaFoldDB" id="A0A0R3QBB3"/>
<evidence type="ECO:0000313" key="1">
    <source>
        <dbReference type="EMBL" id="VDO13692.1"/>
    </source>
</evidence>